<comment type="caution">
    <text evidence="2">The sequence shown here is derived from an EMBL/GenBank/DDBJ whole genome shotgun (WGS) entry which is preliminary data.</text>
</comment>
<dbReference type="SUPFAM" id="SSF48403">
    <property type="entry name" value="Ankyrin repeat"/>
    <property type="match status" value="1"/>
</dbReference>
<keyword evidence="3" id="KW-1185">Reference proteome</keyword>
<dbReference type="VEuPathDB" id="TriTrypDB:TRSC58_01314"/>
<dbReference type="EMBL" id="AUPL01001314">
    <property type="protein sequence ID" value="ESL10945.1"/>
    <property type="molecule type" value="Genomic_DNA"/>
</dbReference>
<dbReference type="OrthoDB" id="251458at2759"/>
<dbReference type="Gene3D" id="1.25.40.20">
    <property type="entry name" value="Ankyrin repeat-containing domain"/>
    <property type="match status" value="1"/>
</dbReference>
<evidence type="ECO:0008006" key="4">
    <source>
        <dbReference type="Google" id="ProtNLM"/>
    </source>
</evidence>
<sequence length="246" mass="28240">MRSRDLCSAAFYDDVQRMKQLIRAALVSEDEEDEEAAIYNDEDEEVEEEQLSIQRLEHIRKRRAAVASLLGKPGLLRVTETGEEFGLMFRVVEVCENDGGYGLKTQFKLTRRSRYPAMPLHWAVIGRSHRAVEFLVSSGVDVEQEVHDFPKVTAAVICACNESFETARRIEKAVEVQRQRLQNEEEQHRTWVETLEKKKLERERLAALEEEEERAEEESDRDDDGDADDAADHNSDDEDDDPEAAA</sequence>
<protein>
    <recommendedName>
        <fullName evidence="4">Ankyrin repeat protein</fullName>
    </recommendedName>
</protein>
<dbReference type="Proteomes" id="UP000031737">
    <property type="component" value="Unassembled WGS sequence"/>
</dbReference>
<organism evidence="2 3">
    <name type="scientific">Trypanosoma rangeli SC58</name>
    <dbReference type="NCBI Taxonomy" id="429131"/>
    <lineage>
        <taxon>Eukaryota</taxon>
        <taxon>Discoba</taxon>
        <taxon>Euglenozoa</taxon>
        <taxon>Kinetoplastea</taxon>
        <taxon>Metakinetoplastina</taxon>
        <taxon>Trypanosomatida</taxon>
        <taxon>Trypanosomatidae</taxon>
        <taxon>Trypanosoma</taxon>
        <taxon>Herpetosoma</taxon>
    </lineage>
</organism>
<evidence type="ECO:0000256" key="1">
    <source>
        <dbReference type="SAM" id="MobiDB-lite"/>
    </source>
</evidence>
<dbReference type="InterPro" id="IPR036770">
    <property type="entry name" value="Ankyrin_rpt-contain_sf"/>
</dbReference>
<dbReference type="AlphaFoldDB" id="A0A061J9C9"/>
<evidence type="ECO:0000313" key="3">
    <source>
        <dbReference type="Proteomes" id="UP000031737"/>
    </source>
</evidence>
<reference evidence="2 3" key="1">
    <citation type="submission" date="2013-07" db="EMBL/GenBank/DDBJ databases">
        <authorList>
            <person name="Stoco P.H."/>
            <person name="Wagner G."/>
            <person name="Gerber A."/>
            <person name="Zaha A."/>
            <person name="Thompson C."/>
            <person name="Bartholomeu D.C."/>
            <person name="Luckemeyer D.D."/>
            <person name="Bahia D."/>
            <person name="Loreto E."/>
            <person name="Prestes E.B."/>
            <person name="Lima F.M."/>
            <person name="Rodrigues-Luiz G."/>
            <person name="Vallejo G.A."/>
            <person name="Filho J.F."/>
            <person name="Monteiro K.M."/>
            <person name="Tyler K.M."/>
            <person name="de Almeida L.G."/>
            <person name="Ortiz M.F."/>
            <person name="Siervo M.A."/>
            <person name="de Moraes M.H."/>
            <person name="Cunha O.L."/>
            <person name="Mendonca-Neto R."/>
            <person name="Silva R."/>
            <person name="Teixeira S.M."/>
            <person name="Murta S.M."/>
            <person name="Sincero T.C."/>
            <person name="Mendes T.A."/>
            <person name="Urmenyi T.P."/>
            <person name="Silva V.G."/>
            <person name="da Rocha W.D."/>
            <person name="Andersson B."/>
            <person name="Romanha A.J."/>
            <person name="Steindel M."/>
            <person name="de Vasconcelos A.T."/>
            <person name="Grisard E.C."/>
        </authorList>
    </citation>
    <scope>NUCLEOTIDE SEQUENCE [LARGE SCALE GENOMIC DNA]</scope>
    <source>
        <strain evidence="2 3">SC58</strain>
    </source>
</reference>
<gene>
    <name evidence="2" type="ORF">TRSC58_01314</name>
</gene>
<feature type="region of interest" description="Disordered" evidence="1">
    <location>
        <begin position="203"/>
        <end position="246"/>
    </location>
</feature>
<accession>A0A061J9C9</accession>
<proteinExistence type="predicted"/>
<name>A0A061J9C9_TRYRA</name>
<feature type="compositionally biased region" description="Acidic residues" evidence="1">
    <location>
        <begin position="208"/>
        <end position="246"/>
    </location>
</feature>
<evidence type="ECO:0000313" key="2">
    <source>
        <dbReference type="EMBL" id="ESL10945.1"/>
    </source>
</evidence>